<feature type="coiled-coil region" evidence="1">
    <location>
        <begin position="719"/>
        <end position="767"/>
    </location>
</feature>
<proteinExistence type="predicted"/>
<feature type="coiled-coil region" evidence="1">
    <location>
        <begin position="70"/>
        <end position="127"/>
    </location>
</feature>
<dbReference type="AlphaFoldDB" id="A0A840TZG7"/>
<reference evidence="2 3" key="1">
    <citation type="submission" date="2020-08" db="EMBL/GenBank/DDBJ databases">
        <title>Genomic Encyclopedia of Type Strains, Phase IV (KMG-IV): sequencing the most valuable type-strain genomes for metagenomic binning, comparative biology and taxonomic classification.</title>
        <authorList>
            <person name="Goeker M."/>
        </authorList>
    </citation>
    <scope>NUCLEOTIDE SEQUENCE [LARGE SCALE GENOMIC DNA]</scope>
    <source>
        <strain evidence="2 3">DSM 105074</strain>
    </source>
</reference>
<comment type="caution">
    <text evidence="2">The sequence shown here is derived from an EMBL/GenBank/DDBJ whole genome shotgun (WGS) entry which is preliminary data.</text>
</comment>
<feature type="coiled-coil region" evidence="1">
    <location>
        <begin position="475"/>
        <end position="513"/>
    </location>
</feature>
<evidence type="ECO:0000313" key="2">
    <source>
        <dbReference type="EMBL" id="MBB5285029.1"/>
    </source>
</evidence>
<gene>
    <name evidence="2" type="ORF">HNQ92_003177</name>
</gene>
<name>A0A840TZG7_9BACT</name>
<accession>A0A840TZG7</accession>
<dbReference type="Proteomes" id="UP000557307">
    <property type="component" value="Unassembled WGS sequence"/>
</dbReference>
<keyword evidence="3" id="KW-1185">Reference proteome</keyword>
<evidence type="ECO:0000256" key="1">
    <source>
        <dbReference type="SAM" id="Coils"/>
    </source>
</evidence>
<protein>
    <submittedName>
        <fullName evidence="2">Uncharacterized protein</fullName>
    </submittedName>
</protein>
<organism evidence="2 3">
    <name type="scientific">Rhabdobacter roseus</name>
    <dbReference type="NCBI Taxonomy" id="1655419"/>
    <lineage>
        <taxon>Bacteria</taxon>
        <taxon>Pseudomonadati</taxon>
        <taxon>Bacteroidota</taxon>
        <taxon>Cytophagia</taxon>
        <taxon>Cytophagales</taxon>
        <taxon>Cytophagaceae</taxon>
        <taxon>Rhabdobacter</taxon>
    </lineage>
</organism>
<feature type="coiled-coil region" evidence="1">
    <location>
        <begin position="538"/>
        <end position="565"/>
    </location>
</feature>
<dbReference type="GO" id="GO:0016460">
    <property type="term" value="C:myosin II complex"/>
    <property type="evidence" value="ECO:0007669"/>
    <property type="project" value="TreeGrafter"/>
</dbReference>
<dbReference type="RefSeq" id="WP_184174967.1">
    <property type="nucleotide sequence ID" value="NZ_JACHGF010000004.1"/>
</dbReference>
<evidence type="ECO:0000313" key="3">
    <source>
        <dbReference type="Proteomes" id="UP000557307"/>
    </source>
</evidence>
<dbReference type="EMBL" id="JACHGF010000004">
    <property type="protein sequence ID" value="MBB5285029.1"/>
    <property type="molecule type" value="Genomic_DNA"/>
</dbReference>
<dbReference type="GO" id="GO:0005737">
    <property type="term" value="C:cytoplasm"/>
    <property type="evidence" value="ECO:0007669"/>
    <property type="project" value="TreeGrafter"/>
</dbReference>
<feature type="coiled-coil region" evidence="1">
    <location>
        <begin position="887"/>
        <end position="960"/>
    </location>
</feature>
<dbReference type="GO" id="GO:0000146">
    <property type="term" value="F:microfilament motor activity"/>
    <property type="evidence" value="ECO:0007669"/>
    <property type="project" value="TreeGrafter"/>
</dbReference>
<dbReference type="GO" id="GO:0032982">
    <property type="term" value="C:myosin filament"/>
    <property type="evidence" value="ECO:0007669"/>
    <property type="project" value="TreeGrafter"/>
</dbReference>
<dbReference type="PANTHER" id="PTHR45615">
    <property type="entry name" value="MYOSIN HEAVY CHAIN, NON-MUSCLE"/>
    <property type="match status" value="1"/>
</dbReference>
<dbReference type="PANTHER" id="PTHR45615:SF40">
    <property type="entry name" value="MYOSIN HEAVY CHAIN, NON-MUSCLE"/>
    <property type="match status" value="1"/>
</dbReference>
<feature type="coiled-coil region" evidence="1">
    <location>
        <begin position="589"/>
        <end position="623"/>
    </location>
</feature>
<dbReference type="GO" id="GO:0051015">
    <property type="term" value="F:actin filament binding"/>
    <property type="evidence" value="ECO:0007669"/>
    <property type="project" value="TreeGrafter"/>
</dbReference>
<sequence>MADIENKFTMDVSEVLSALDQVGGGLDQYEAKVNKVSKADPFKEAAQGAADLENELLTGAKAYAVITNSTKAFEDEIKRLNKEKAELTKRQKEFIAAGKYEKMQSDLQKINARIKELQAGLGKANREGKKTEGLFSKIKGFAAGWLIAGSGGGGGMGLGLGSVLAGINPVLGAMAGLLGTVTTKAYQAQSAWEGIEASLSVALGSMKLANKDMAILEGLAARLPVGLNELTEVFNKLVNRGFKPTAKEIANLSGLAASQNKSFDQLIEAILDAEEGEVERLKEFGIRAKNEAGKVTVTFQGVTKTFTKGAREAAQAFSEMSQELGLDKLNDAKMKTLEGRASNLGDQADRITRLVGNLMVPFFNAALEIAAGFLGVVDGIVTQFSQWAGIMSAATGDVAAFNEQQRKVIDYEAKLAPLLKRYETLKNQASLNAKEQEELRKVIDQIQQLVPNAATGFDKYGRALDINTGKVHEFIKAQKQMADQMRREAQESIAEERERLLKEKKRIEKELKDGYVDNYSATTGGIVHTPITLTPEAILERQRRLAELEKRRKELAEQRRALRQGRITESGDLEYGEPKPIAPAAEIDTKAIEARKKALLDAQKDLQNEIAKLEKEYGKERLESMKKDGLAYIKEKKKLRLLEIDEEEKALLTLTQLAAGAAKGKFDKDNKPIADTSAALDPKTKGILDARRQMVRDASHLEEIEFISAAERKLTHELSNEYQRQLQDVEYKYEELYKLAEIDADKRKKLEIQKQKELQKIEFERNMKFLGEAEETETARAEINLIEAQAKARIDLELEARRKLLLVERKYQLERMALIEDSGDEEAQKRIESIRAMIAKIDAEIRAVDKDKERITLFQKMLYKAGLNDEDIPKLKEFAQQFMGVLNELYQNQLQLSQQRVERLTAEIDKRKEQVDREKELNEQGLANNLDLRQRELEVLQKQRERAQKDQERLQKIQIASDSIMQASQLITASTKIYNSLSMLGPVGVGLAIASIATMFGTFAAAKVKAFQLAKEAPKFKHGGQARGKLHSEGGINVEVEDREWIINRRSSMKYADLLDAINQNKEGAILDYLVKDALGGTGVSEAERTDSVRLVREYQSATARQENEQIKLLQQVNERLEAIEKGTNRIPEEQMIGLGENKYLTKKGNVTVVRELPVAE</sequence>
<keyword evidence="1" id="KW-0175">Coiled coil</keyword>